<dbReference type="AlphaFoldDB" id="A0A6M3Y020"/>
<name>A0A6M3Y020_9ZZZZ</name>
<dbReference type="EMBL" id="MT145103">
    <property type="protein sequence ID" value="QJI03605.1"/>
    <property type="molecule type" value="Genomic_DNA"/>
</dbReference>
<accession>A0A6M3Y020</accession>
<sequence>MADKGPFVRKPLLCPKCQGSNLFVQEIREMFESPRADQMPMFSGGVKNRVVCADCSPQVIVWPVKPEKGK</sequence>
<organism evidence="1">
    <name type="scientific">viral metagenome</name>
    <dbReference type="NCBI Taxonomy" id="1070528"/>
    <lineage>
        <taxon>unclassified sequences</taxon>
        <taxon>metagenomes</taxon>
        <taxon>organismal metagenomes</taxon>
    </lineage>
</organism>
<proteinExistence type="predicted"/>
<protein>
    <submittedName>
        <fullName evidence="1">Uncharacterized protein</fullName>
    </submittedName>
</protein>
<evidence type="ECO:0000313" key="1">
    <source>
        <dbReference type="EMBL" id="QJI03605.1"/>
    </source>
</evidence>
<gene>
    <name evidence="1" type="ORF">TM448B04748_0003</name>
</gene>
<reference evidence="1" key="1">
    <citation type="submission" date="2020-03" db="EMBL/GenBank/DDBJ databases">
        <title>The deep terrestrial virosphere.</title>
        <authorList>
            <person name="Holmfeldt K."/>
            <person name="Nilsson E."/>
            <person name="Simone D."/>
            <person name="Lopez-Fernandez M."/>
            <person name="Wu X."/>
            <person name="de Brujin I."/>
            <person name="Lundin D."/>
            <person name="Andersson A."/>
            <person name="Bertilsson S."/>
            <person name="Dopson M."/>
        </authorList>
    </citation>
    <scope>NUCLEOTIDE SEQUENCE</scope>
    <source>
        <strain evidence="1">TM448B04748</strain>
    </source>
</reference>